<accession>A0ACC1JHI1</accession>
<keyword evidence="2" id="KW-1185">Reference proteome</keyword>
<name>A0ACC1JHI1_9FUNG</name>
<evidence type="ECO:0000313" key="1">
    <source>
        <dbReference type="EMBL" id="KAJ1951231.1"/>
    </source>
</evidence>
<sequence length="272" mass="31633">MAHITLSRPRILMLLIVMGIIGTSVVLTSNHHNYWGAFPSPPPEHDPHGHDNHRHMPPPQSPPRELSLQEKEQELFSKLAIVFPMNHNTDMTFYKNMWLRNYLHPVCDFDGPDCKIVCNQESTYRTLDQKTLCFSRALKSYKDIEFFIKLDDDTFVDKDYIKHLIKKYQGSKKPVYISGHTRVHDGSNWWSLNGALYGNGKFYMFNMNLVKCLNVDLEYNGPRNKDAVFGGMVTSGCGERNVIYEQENDNYIWHKTYSNKNKYIDLAAIKNH</sequence>
<protein>
    <submittedName>
        <fullName evidence="1">Uncharacterized protein</fullName>
    </submittedName>
</protein>
<dbReference type="Proteomes" id="UP001150603">
    <property type="component" value="Unassembled WGS sequence"/>
</dbReference>
<proteinExistence type="predicted"/>
<organism evidence="1 2">
    <name type="scientific">Linderina macrospora</name>
    <dbReference type="NCBI Taxonomy" id="4868"/>
    <lineage>
        <taxon>Eukaryota</taxon>
        <taxon>Fungi</taxon>
        <taxon>Fungi incertae sedis</taxon>
        <taxon>Zoopagomycota</taxon>
        <taxon>Kickxellomycotina</taxon>
        <taxon>Kickxellomycetes</taxon>
        <taxon>Kickxellales</taxon>
        <taxon>Kickxellaceae</taxon>
        <taxon>Linderina</taxon>
    </lineage>
</organism>
<comment type="caution">
    <text evidence="1">The sequence shown here is derived from an EMBL/GenBank/DDBJ whole genome shotgun (WGS) entry which is preliminary data.</text>
</comment>
<dbReference type="EMBL" id="JANBPW010000038">
    <property type="protein sequence ID" value="KAJ1951231.1"/>
    <property type="molecule type" value="Genomic_DNA"/>
</dbReference>
<gene>
    <name evidence="1" type="ORF">FBU59_000288</name>
</gene>
<reference evidence="1" key="1">
    <citation type="submission" date="2022-07" db="EMBL/GenBank/DDBJ databases">
        <title>Phylogenomic reconstructions and comparative analyses of Kickxellomycotina fungi.</title>
        <authorList>
            <person name="Reynolds N.K."/>
            <person name="Stajich J.E."/>
            <person name="Barry K."/>
            <person name="Grigoriev I.V."/>
            <person name="Crous P."/>
            <person name="Smith M.E."/>
        </authorList>
    </citation>
    <scope>NUCLEOTIDE SEQUENCE</scope>
    <source>
        <strain evidence="1">NRRL 5244</strain>
    </source>
</reference>
<evidence type="ECO:0000313" key="2">
    <source>
        <dbReference type="Proteomes" id="UP001150603"/>
    </source>
</evidence>